<dbReference type="EMBL" id="QKWP01000703">
    <property type="protein sequence ID" value="RIB16076.1"/>
    <property type="molecule type" value="Genomic_DNA"/>
</dbReference>
<evidence type="ECO:0000313" key="1">
    <source>
        <dbReference type="EMBL" id="RIB16076.1"/>
    </source>
</evidence>
<dbReference type="Proteomes" id="UP000266673">
    <property type="component" value="Unassembled WGS sequence"/>
</dbReference>
<evidence type="ECO:0000313" key="2">
    <source>
        <dbReference type="Proteomes" id="UP000266673"/>
    </source>
</evidence>
<gene>
    <name evidence="1" type="ORF">C2G38_2091846</name>
</gene>
<name>A0A397V9W7_9GLOM</name>
<comment type="caution">
    <text evidence="1">The sequence shown here is derived from an EMBL/GenBank/DDBJ whole genome shotgun (WGS) entry which is preliminary data.</text>
</comment>
<organism evidence="1 2">
    <name type="scientific">Gigaspora rosea</name>
    <dbReference type="NCBI Taxonomy" id="44941"/>
    <lineage>
        <taxon>Eukaryota</taxon>
        <taxon>Fungi</taxon>
        <taxon>Fungi incertae sedis</taxon>
        <taxon>Mucoromycota</taxon>
        <taxon>Glomeromycotina</taxon>
        <taxon>Glomeromycetes</taxon>
        <taxon>Diversisporales</taxon>
        <taxon>Gigasporaceae</taxon>
        <taxon>Gigaspora</taxon>
    </lineage>
</organism>
<keyword evidence="2" id="KW-1185">Reference proteome</keyword>
<feature type="non-terminal residue" evidence="1">
    <location>
        <position position="65"/>
    </location>
</feature>
<sequence>MGDLDLITSYNDIVLPTAWDIEDKSPFIDIDSSGLKVKYTDPDDFKAGVVRANRPVPSECGIFYF</sequence>
<dbReference type="InterPro" id="IPR043136">
    <property type="entry name" value="B30.2/SPRY_sf"/>
</dbReference>
<protein>
    <submittedName>
        <fullName evidence="1">Uncharacterized protein</fullName>
    </submittedName>
</protein>
<dbReference type="AlphaFoldDB" id="A0A397V9W7"/>
<dbReference type="Gene3D" id="2.60.120.920">
    <property type="match status" value="1"/>
</dbReference>
<proteinExistence type="predicted"/>
<accession>A0A397V9W7</accession>
<reference evidence="1 2" key="1">
    <citation type="submission" date="2018-06" db="EMBL/GenBank/DDBJ databases">
        <title>Comparative genomics reveals the genomic features of Rhizophagus irregularis, R. cerebriforme, R. diaphanum and Gigaspora rosea, and their symbiotic lifestyle signature.</title>
        <authorList>
            <person name="Morin E."/>
            <person name="San Clemente H."/>
            <person name="Chen E.C.H."/>
            <person name="De La Providencia I."/>
            <person name="Hainaut M."/>
            <person name="Kuo A."/>
            <person name="Kohler A."/>
            <person name="Murat C."/>
            <person name="Tang N."/>
            <person name="Roy S."/>
            <person name="Loubradou J."/>
            <person name="Henrissat B."/>
            <person name="Grigoriev I.V."/>
            <person name="Corradi N."/>
            <person name="Roux C."/>
            <person name="Martin F.M."/>
        </authorList>
    </citation>
    <scope>NUCLEOTIDE SEQUENCE [LARGE SCALE GENOMIC DNA]</scope>
    <source>
        <strain evidence="1 2">DAOM 194757</strain>
    </source>
</reference>